<keyword evidence="4 8" id="KW-0547">Nucleotide-binding</keyword>
<dbReference type="InterPro" id="IPR013482">
    <property type="entry name" value="Molybde_CF_guanTrfase"/>
</dbReference>
<dbReference type="GO" id="GO:0005737">
    <property type="term" value="C:cytoplasm"/>
    <property type="evidence" value="ECO:0007669"/>
    <property type="project" value="UniProtKB-SubCell"/>
</dbReference>
<feature type="domain" description="MobA-like NTP transferase" evidence="9">
    <location>
        <begin position="10"/>
        <end position="175"/>
    </location>
</feature>
<evidence type="ECO:0000256" key="4">
    <source>
        <dbReference type="ARBA" id="ARBA00022741"/>
    </source>
</evidence>
<comment type="domain">
    <text evidence="8">The N-terminal domain determines nucleotide recognition and specific binding, while the C-terminal domain determines the specific binding to the target protein.</text>
</comment>
<keyword evidence="2 8" id="KW-0808">Transferase</keyword>
<comment type="caution">
    <text evidence="8">Lacks conserved residue(s) required for the propagation of feature annotation.</text>
</comment>
<comment type="caution">
    <text evidence="10">The sequence shown here is derived from an EMBL/GenBank/DDBJ whole genome shotgun (WGS) entry which is preliminary data.</text>
</comment>
<dbReference type="CDD" id="cd02503">
    <property type="entry name" value="MobA"/>
    <property type="match status" value="1"/>
</dbReference>
<feature type="binding site" evidence="8">
    <location>
        <position position="108"/>
    </location>
    <ligand>
        <name>GTP</name>
        <dbReference type="ChEBI" id="CHEBI:37565"/>
    </ligand>
</feature>
<keyword evidence="11" id="KW-1185">Reference proteome</keyword>
<feature type="binding site" evidence="8">
    <location>
        <position position="108"/>
    </location>
    <ligand>
        <name>Mg(2+)</name>
        <dbReference type="ChEBI" id="CHEBI:18420"/>
    </ligand>
</feature>
<evidence type="ECO:0000313" key="10">
    <source>
        <dbReference type="EMBL" id="OVE85657.1"/>
    </source>
</evidence>
<dbReference type="InterPro" id="IPR025877">
    <property type="entry name" value="MobA-like_NTP_Trfase"/>
</dbReference>
<dbReference type="EC" id="2.7.7.77" evidence="8"/>
<dbReference type="PANTHER" id="PTHR19136:SF81">
    <property type="entry name" value="MOLYBDENUM COFACTOR GUANYLYLTRANSFERASE"/>
    <property type="match status" value="1"/>
</dbReference>
<dbReference type="GO" id="GO:0061603">
    <property type="term" value="F:molybdenum cofactor guanylyltransferase activity"/>
    <property type="evidence" value="ECO:0007669"/>
    <property type="project" value="UniProtKB-EC"/>
</dbReference>
<dbReference type="SUPFAM" id="SSF53448">
    <property type="entry name" value="Nucleotide-diphospho-sugar transferases"/>
    <property type="match status" value="1"/>
</dbReference>
<keyword evidence="5 8" id="KW-0460">Magnesium</keyword>
<comment type="similarity">
    <text evidence="8">Belongs to the MobA family.</text>
</comment>
<feature type="binding site" evidence="8">
    <location>
        <position position="54"/>
    </location>
    <ligand>
        <name>GTP</name>
        <dbReference type="ChEBI" id="CHEBI:37565"/>
    </ligand>
</feature>
<evidence type="ECO:0000256" key="6">
    <source>
        <dbReference type="ARBA" id="ARBA00023134"/>
    </source>
</evidence>
<protein>
    <recommendedName>
        <fullName evidence="8">Probable molybdenum cofactor guanylyltransferase</fullName>
        <shortName evidence="8">MoCo guanylyltransferase</shortName>
        <ecNumber evidence="8">2.7.7.77</ecNumber>
    </recommendedName>
    <alternativeName>
        <fullName evidence="8">GTP:molybdopterin guanylyltransferase</fullName>
    </alternativeName>
    <alternativeName>
        <fullName evidence="8">Mo-MPT guanylyltransferase</fullName>
    </alternativeName>
    <alternativeName>
        <fullName evidence="8">Molybdopterin guanylyltransferase</fullName>
    </alternativeName>
    <alternativeName>
        <fullName evidence="8">Molybdopterin-guanine dinucleotide synthase</fullName>
        <shortName evidence="8">MGD synthase</shortName>
    </alternativeName>
</protein>
<keyword evidence="6 8" id="KW-0342">GTP-binding</keyword>
<proteinExistence type="inferred from homology"/>
<dbReference type="InterPro" id="IPR029044">
    <property type="entry name" value="Nucleotide-diphossugar_trans"/>
</dbReference>
<evidence type="ECO:0000256" key="5">
    <source>
        <dbReference type="ARBA" id="ARBA00022842"/>
    </source>
</evidence>
<dbReference type="GO" id="GO:0006777">
    <property type="term" value="P:Mo-molybdopterin cofactor biosynthetic process"/>
    <property type="evidence" value="ECO:0007669"/>
    <property type="project" value="UniProtKB-KW"/>
</dbReference>
<feature type="binding site" evidence="8">
    <location>
        <begin position="13"/>
        <end position="15"/>
    </location>
    <ligand>
        <name>GTP</name>
        <dbReference type="ChEBI" id="CHEBI:37565"/>
    </ligand>
</feature>
<evidence type="ECO:0000256" key="8">
    <source>
        <dbReference type="HAMAP-Rule" id="MF_00316"/>
    </source>
</evidence>
<dbReference type="RefSeq" id="WP_087713851.1">
    <property type="nucleotide sequence ID" value="NZ_MWPH01000001.1"/>
</dbReference>
<evidence type="ECO:0000256" key="3">
    <source>
        <dbReference type="ARBA" id="ARBA00022723"/>
    </source>
</evidence>
<dbReference type="OrthoDB" id="28434at2157"/>
<dbReference type="Gene3D" id="3.90.550.10">
    <property type="entry name" value="Spore Coat Polysaccharide Biosynthesis Protein SpsA, Chain A"/>
    <property type="match status" value="1"/>
</dbReference>
<feature type="binding site" evidence="8">
    <location>
        <position position="26"/>
    </location>
    <ligand>
        <name>GTP</name>
        <dbReference type="ChEBI" id="CHEBI:37565"/>
    </ligand>
</feature>
<evidence type="ECO:0000256" key="2">
    <source>
        <dbReference type="ARBA" id="ARBA00022679"/>
    </source>
</evidence>
<reference evidence="10 11" key="1">
    <citation type="submission" date="2017-02" db="EMBL/GenBank/DDBJ databases">
        <title>Natronthermophilus aegyptiacus gen. nov.,sp. nov., an aerobic, extremely halophilic alkalithermophilic archaeon isolated from the athalassohaline Wadi An Natrun, Egypt.</title>
        <authorList>
            <person name="Zhao B."/>
        </authorList>
    </citation>
    <scope>NUCLEOTIDE SEQUENCE [LARGE SCALE GENOMIC DNA]</scope>
    <source>
        <strain evidence="10 11">CGMCC 1.3597</strain>
    </source>
</reference>
<keyword evidence="10" id="KW-0548">Nucleotidyltransferase</keyword>
<comment type="function">
    <text evidence="8">Transfers a GMP moiety from GTP to Mo-molybdopterin (Mo-MPT) cofactor (Moco or molybdenum cofactor) to form Mo-molybdopterin guanine dinucleotide (Mo-MGD) cofactor.</text>
</comment>
<comment type="subcellular location">
    <subcellularLocation>
        <location evidence="8">Cytoplasm</location>
    </subcellularLocation>
</comment>
<dbReference type="Proteomes" id="UP000196084">
    <property type="component" value="Unassembled WGS sequence"/>
</dbReference>
<sequence length="215" mass="23288">MTTRSTSLAGLVIAGGYSTRFGEADKAVADLAGTPMSRRVVDRLAAVTDSVVINCREDQRSALQDALRECDLEIRFATDPIDDQGPVAGIQTGLEALDREYAAVVACDMPFVDPALFEVLLERAREHGSDGADAAVVQLEDGWYQTTQALYRTDSMAQACGETLAADDRRILAALERLEYVTIDEPTLERAGIDVQTFESIDTQDALEAAAVRLE</sequence>
<dbReference type="GO" id="GO:0005525">
    <property type="term" value="F:GTP binding"/>
    <property type="evidence" value="ECO:0007669"/>
    <property type="project" value="UniProtKB-UniRule"/>
</dbReference>
<comment type="cofactor">
    <cofactor evidence="8">
        <name>Mg(2+)</name>
        <dbReference type="ChEBI" id="CHEBI:18420"/>
    </cofactor>
</comment>
<keyword evidence="3 8" id="KW-0479">Metal-binding</keyword>
<keyword evidence="7 8" id="KW-0501">Molybdenum cofactor biosynthesis</keyword>
<name>A0A202EBR4_9EURY</name>
<keyword evidence="1 8" id="KW-0963">Cytoplasm</keyword>
<dbReference type="EMBL" id="MWPH01000001">
    <property type="protein sequence ID" value="OVE85657.1"/>
    <property type="molecule type" value="Genomic_DNA"/>
</dbReference>
<comment type="catalytic activity">
    <reaction evidence="8">
        <text>Mo-molybdopterin + GTP + H(+) = Mo-molybdopterin guanine dinucleotide + diphosphate</text>
        <dbReference type="Rhea" id="RHEA:34243"/>
        <dbReference type="ChEBI" id="CHEBI:15378"/>
        <dbReference type="ChEBI" id="CHEBI:33019"/>
        <dbReference type="ChEBI" id="CHEBI:37565"/>
        <dbReference type="ChEBI" id="CHEBI:71302"/>
        <dbReference type="ChEBI" id="CHEBI:71310"/>
        <dbReference type="EC" id="2.7.7.77"/>
    </reaction>
</comment>
<evidence type="ECO:0000313" key="11">
    <source>
        <dbReference type="Proteomes" id="UP000196084"/>
    </source>
</evidence>
<dbReference type="AlphaFoldDB" id="A0A202EBR4"/>
<evidence type="ECO:0000256" key="1">
    <source>
        <dbReference type="ARBA" id="ARBA00022490"/>
    </source>
</evidence>
<accession>A0A202EBR4</accession>
<organism evidence="10 11">
    <name type="scientific">Natronolimnobius baerhuensis</name>
    <dbReference type="NCBI Taxonomy" id="253108"/>
    <lineage>
        <taxon>Archaea</taxon>
        <taxon>Methanobacteriati</taxon>
        <taxon>Methanobacteriota</taxon>
        <taxon>Stenosarchaea group</taxon>
        <taxon>Halobacteria</taxon>
        <taxon>Halobacteriales</taxon>
        <taxon>Natrialbaceae</taxon>
        <taxon>Natronolimnobius</taxon>
    </lineage>
</organism>
<dbReference type="GO" id="GO:0046872">
    <property type="term" value="F:metal ion binding"/>
    <property type="evidence" value="ECO:0007669"/>
    <property type="project" value="UniProtKB-KW"/>
</dbReference>
<dbReference type="Pfam" id="PF12804">
    <property type="entry name" value="NTP_transf_3"/>
    <property type="match status" value="1"/>
</dbReference>
<evidence type="ECO:0000256" key="7">
    <source>
        <dbReference type="ARBA" id="ARBA00023150"/>
    </source>
</evidence>
<dbReference type="HAMAP" id="MF_00316">
    <property type="entry name" value="MobA"/>
    <property type="match status" value="1"/>
</dbReference>
<dbReference type="PANTHER" id="PTHR19136">
    <property type="entry name" value="MOLYBDENUM COFACTOR GUANYLYLTRANSFERASE"/>
    <property type="match status" value="1"/>
</dbReference>
<gene>
    <name evidence="8" type="primary">mobA</name>
    <name evidence="10" type="ORF">B2G88_02190</name>
</gene>
<evidence type="ECO:0000259" key="9">
    <source>
        <dbReference type="Pfam" id="PF12804"/>
    </source>
</evidence>